<evidence type="ECO:0000313" key="2">
    <source>
        <dbReference type="EMBL" id="SUX31051.1"/>
    </source>
</evidence>
<feature type="transmembrane region" description="Helical" evidence="1">
    <location>
        <begin position="155"/>
        <end position="174"/>
    </location>
</feature>
<dbReference type="Proteomes" id="UP000254029">
    <property type="component" value="Unassembled WGS sequence"/>
</dbReference>
<feature type="transmembrane region" description="Helical" evidence="1">
    <location>
        <begin position="12"/>
        <end position="34"/>
    </location>
</feature>
<name>A0AAX2M4U3_CHRVL</name>
<comment type="caution">
    <text evidence="2">The sequence shown here is derived from an EMBL/GenBank/DDBJ whole genome shotgun (WGS) entry which is preliminary data.</text>
</comment>
<evidence type="ECO:0000313" key="3">
    <source>
        <dbReference type="Proteomes" id="UP000254029"/>
    </source>
</evidence>
<reference evidence="2 3" key="1">
    <citation type="submission" date="2018-06" db="EMBL/GenBank/DDBJ databases">
        <authorList>
            <consortium name="Pathogen Informatics"/>
            <person name="Doyle S."/>
        </authorList>
    </citation>
    <scope>NUCLEOTIDE SEQUENCE [LARGE SCALE GENOMIC DNA]</scope>
    <source>
        <strain evidence="2 3">NCTC8684</strain>
    </source>
</reference>
<feature type="transmembrane region" description="Helical" evidence="1">
    <location>
        <begin position="180"/>
        <end position="197"/>
    </location>
</feature>
<evidence type="ECO:0000256" key="1">
    <source>
        <dbReference type="SAM" id="Phobius"/>
    </source>
</evidence>
<gene>
    <name evidence="2" type="ORF">NCTC8684_00072</name>
</gene>
<dbReference type="RefSeq" id="WP_147296905.1">
    <property type="nucleotide sequence ID" value="NZ_UIGR01000001.1"/>
</dbReference>
<proteinExistence type="predicted"/>
<dbReference type="EMBL" id="UIGR01000001">
    <property type="protein sequence ID" value="SUX31051.1"/>
    <property type="molecule type" value="Genomic_DNA"/>
</dbReference>
<accession>A0AAX2M4U3</accession>
<organism evidence="2 3">
    <name type="scientific">Chromobacterium violaceum</name>
    <dbReference type="NCBI Taxonomy" id="536"/>
    <lineage>
        <taxon>Bacteria</taxon>
        <taxon>Pseudomonadati</taxon>
        <taxon>Pseudomonadota</taxon>
        <taxon>Betaproteobacteria</taxon>
        <taxon>Neisseriales</taxon>
        <taxon>Chromobacteriaceae</taxon>
        <taxon>Chromobacterium</taxon>
    </lineage>
</organism>
<feature type="transmembrane region" description="Helical" evidence="1">
    <location>
        <begin position="115"/>
        <end position="134"/>
    </location>
</feature>
<dbReference type="AlphaFoldDB" id="A0AAX2M4U3"/>
<keyword evidence="1" id="KW-1133">Transmembrane helix</keyword>
<feature type="transmembrane region" description="Helical" evidence="1">
    <location>
        <begin position="88"/>
        <end position="109"/>
    </location>
</feature>
<keyword evidence="1" id="KW-0472">Membrane</keyword>
<feature type="transmembrane region" description="Helical" evidence="1">
    <location>
        <begin position="40"/>
        <end position="58"/>
    </location>
</feature>
<keyword evidence="1" id="KW-0812">Transmembrane</keyword>
<sequence>MNDKYIKTSRNAGVGFVFTAVSIAINAMLIPIIIKKYGVENWAVFAFFQVLVSVFTAVESSLQTFTQQKGATSATTGLSYNPFRDSGLVKFLLVLAFLFILCLFSFWILNLDKRSIFFSMGLIAFANVFPRAISSILKGLFLADVTQAKYYKVSTTLNILRPTVLLSSIIFFHSTPEQLAVVYLAFSFFETLLYFSVWRRPHSAGTEVATHKLITIYC</sequence>
<evidence type="ECO:0008006" key="4">
    <source>
        <dbReference type="Google" id="ProtNLM"/>
    </source>
</evidence>
<protein>
    <recommendedName>
        <fullName evidence="4">Polysaccharide biosynthesis protein</fullName>
    </recommendedName>
</protein>